<feature type="transmembrane region" description="Helical" evidence="2">
    <location>
        <begin position="21"/>
        <end position="40"/>
    </location>
</feature>
<dbReference type="Proteomes" id="UP001180715">
    <property type="component" value="Unassembled WGS sequence"/>
</dbReference>
<name>A0ABU1Z092_9MICC</name>
<sequence length="319" mass="34416">MTADAQRSQGRLKIRWGRFSAALIGALALVGAPVFVGLAALTPMSWWWPLVCFLIAFGTLITLRTWAVQERRQEAWKRAAKQVAAQHEQGKPAQNSDAAIKAESSEDKKQSTEQNTSDASKMDVESSASAAGTENTSAQRGTAAPEQHSNTEEDSDAQGQSATGSDAEKSAEQDVVEEPAPKVSASEVPFDFVADTEALRKAEAEKAAAEAAAAAEDELDADADTEAEADAETEEGSEEAQRVAEATKAGKGWVPHKVPAPGYASKPEAHREKAEPFQAEEEKKPEEVTSIRKSERERAERERLQEALDLDGIMSRRRA</sequence>
<reference evidence="3" key="1">
    <citation type="submission" date="2023-07" db="EMBL/GenBank/DDBJ databases">
        <title>Sequencing the genomes of 1000 actinobacteria strains.</title>
        <authorList>
            <person name="Klenk H.-P."/>
        </authorList>
    </citation>
    <scope>NUCLEOTIDE SEQUENCE</scope>
    <source>
        <strain evidence="3">DSM 13068</strain>
    </source>
</reference>
<accession>A0ABU1Z092</accession>
<feature type="compositionally biased region" description="Polar residues" evidence="1">
    <location>
        <begin position="126"/>
        <end position="140"/>
    </location>
</feature>
<keyword evidence="4" id="KW-1185">Reference proteome</keyword>
<feature type="compositionally biased region" description="Basic and acidic residues" evidence="1">
    <location>
        <begin position="197"/>
        <end position="208"/>
    </location>
</feature>
<feature type="region of interest" description="Disordered" evidence="1">
    <location>
        <begin position="79"/>
        <end position="319"/>
    </location>
</feature>
<comment type="caution">
    <text evidence="3">The sequence shown here is derived from an EMBL/GenBank/DDBJ whole genome shotgun (WGS) entry which is preliminary data.</text>
</comment>
<evidence type="ECO:0000313" key="3">
    <source>
        <dbReference type="EMBL" id="MDR7294022.1"/>
    </source>
</evidence>
<gene>
    <name evidence="3" type="ORF">J2S67_001290</name>
</gene>
<keyword evidence="2" id="KW-1133">Transmembrane helix</keyword>
<evidence type="ECO:0000313" key="4">
    <source>
        <dbReference type="Proteomes" id="UP001180715"/>
    </source>
</evidence>
<dbReference type="RefSeq" id="WP_070507772.1">
    <property type="nucleotide sequence ID" value="NZ_JAVDXX010000001.1"/>
</dbReference>
<keyword evidence="2" id="KW-0472">Membrane</keyword>
<organism evidence="3 4">
    <name type="scientific">Pseudoglutamicibacter albus</name>
    <dbReference type="NCBI Taxonomy" id="98671"/>
    <lineage>
        <taxon>Bacteria</taxon>
        <taxon>Bacillati</taxon>
        <taxon>Actinomycetota</taxon>
        <taxon>Actinomycetes</taxon>
        <taxon>Micrococcales</taxon>
        <taxon>Micrococcaceae</taxon>
        <taxon>Pseudoglutamicibacter</taxon>
    </lineage>
</organism>
<feature type="transmembrane region" description="Helical" evidence="2">
    <location>
        <begin position="46"/>
        <end position="67"/>
    </location>
</feature>
<keyword evidence="2" id="KW-0812">Transmembrane</keyword>
<dbReference type="EMBL" id="JAVDXX010000001">
    <property type="protein sequence ID" value="MDR7294022.1"/>
    <property type="molecule type" value="Genomic_DNA"/>
</dbReference>
<feature type="compositionally biased region" description="Acidic residues" evidence="1">
    <location>
        <begin position="215"/>
        <end position="238"/>
    </location>
</feature>
<evidence type="ECO:0000256" key="2">
    <source>
        <dbReference type="SAM" id="Phobius"/>
    </source>
</evidence>
<feature type="compositionally biased region" description="Basic and acidic residues" evidence="1">
    <location>
        <begin position="267"/>
        <end position="306"/>
    </location>
</feature>
<proteinExistence type="predicted"/>
<protein>
    <submittedName>
        <fullName evidence="3">HAMP domain-containing protein</fullName>
    </submittedName>
</protein>
<evidence type="ECO:0000256" key="1">
    <source>
        <dbReference type="SAM" id="MobiDB-lite"/>
    </source>
</evidence>